<evidence type="ECO:0000256" key="5">
    <source>
        <dbReference type="ARBA" id="ARBA00023235"/>
    </source>
</evidence>
<dbReference type="InterPro" id="IPR004391">
    <property type="entry name" value="Glu_race"/>
</dbReference>
<dbReference type="AlphaFoldDB" id="A0A6I4TBA6"/>
<feature type="binding site" evidence="7">
    <location>
        <begin position="231"/>
        <end position="232"/>
    </location>
    <ligand>
        <name>substrate</name>
    </ligand>
</feature>
<gene>
    <name evidence="7 8" type="primary">murI</name>
    <name evidence="8" type="ORF">GRI40_00365</name>
</gene>
<feature type="binding site" evidence="7">
    <location>
        <begin position="84"/>
        <end position="85"/>
    </location>
    <ligand>
        <name>substrate</name>
    </ligand>
</feature>
<protein>
    <recommendedName>
        <fullName evidence="2 7">Glutamate racemase</fullName>
        <ecNumber evidence="2 7">5.1.1.3</ecNumber>
    </recommendedName>
</protein>
<comment type="pathway">
    <text evidence="7">Cell wall biogenesis; peptidoglycan biosynthesis.</text>
</comment>
<dbReference type="HAMAP" id="MF_00258">
    <property type="entry name" value="Glu_racemase"/>
    <property type="match status" value="1"/>
</dbReference>
<dbReference type="GO" id="GO:0008881">
    <property type="term" value="F:glutamate racemase activity"/>
    <property type="evidence" value="ECO:0007669"/>
    <property type="project" value="UniProtKB-UniRule"/>
</dbReference>
<keyword evidence="3 7" id="KW-0133">Cell shape</keyword>
<comment type="function">
    <text evidence="7">Provides the (R)-glutamate required for cell wall biosynthesis.</text>
</comment>
<dbReference type="PROSITE" id="PS00924">
    <property type="entry name" value="ASP_GLU_RACEMASE_2"/>
    <property type="match status" value="1"/>
</dbReference>
<evidence type="ECO:0000313" key="9">
    <source>
        <dbReference type="Proteomes" id="UP000439522"/>
    </source>
</evidence>
<dbReference type="GO" id="GO:0071555">
    <property type="term" value="P:cell wall organization"/>
    <property type="evidence" value="ECO:0007669"/>
    <property type="project" value="UniProtKB-KW"/>
</dbReference>
<name>A0A6I4TBA6_9SPHN</name>
<dbReference type="UniPathway" id="UPA00219"/>
<evidence type="ECO:0000313" key="8">
    <source>
        <dbReference type="EMBL" id="MXO73678.1"/>
    </source>
</evidence>
<dbReference type="EMBL" id="WTZA01000001">
    <property type="protein sequence ID" value="MXO73678.1"/>
    <property type="molecule type" value="Genomic_DNA"/>
</dbReference>
<feature type="binding site" evidence="7">
    <location>
        <begin position="52"/>
        <end position="53"/>
    </location>
    <ligand>
        <name>substrate</name>
    </ligand>
</feature>
<dbReference type="InterPro" id="IPR033134">
    <property type="entry name" value="Asp/Glu_racemase_AS_2"/>
</dbReference>
<keyword evidence="9" id="KW-1185">Reference proteome</keyword>
<dbReference type="Proteomes" id="UP000439522">
    <property type="component" value="Unassembled WGS sequence"/>
</dbReference>
<evidence type="ECO:0000256" key="7">
    <source>
        <dbReference type="HAMAP-Rule" id="MF_00258"/>
    </source>
</evidence>
<feature type="binding site" evidence="7">
    <location>
        <begin position="117"/>
        <end position="118"/>
    </location>
    <ligand>
        <name>substrate</name>
    </ligand>
</feature>
<comment type="similarity">
    <text evidence="7">Belongs to the aspartate/glutamate racemases family.</text>
</comment>
<accession>A0A6I4TBA6</accession>
<keyword evidence="4 7" id="KW-0573">Peptidoglycan synthesis</keyword>
<keyword evidence="6 7" id="KW-0961">Cell wall biogenesis/degradation</keyword>
<keyword evidence="5 7" id="KW-0413">Isomerase</keyword>
<feature type="active site" description="Proton donor/acceptor" evidence="7">
    <location>
        <position position="230"/>
    </location>
</feature>
<dbReference type="EC" id="5.1.1.3" evidence="2 7"/>
<feature type="active site" description="Proton donor/acceptor" evidence="7">
    <location>
        <position position="116"/>
    </location>
</feature>
<dbReference type="Gene3D" id="3.40.50.1860">
    <property type="match status" value="2"/>
</dbReference>
<evidence type="ECO:0000256" key="1">
    <source>
        <dbReference type="ARBA" id="ARBA00001602"/>
    </source>
</evidence>
<dbReference type="InterPro" id="IPR001920">
    <property type="entry name" value="Asp/Glu_race"/>
</dbReference>
<organism evidence="8 9">
    <name type="scientific">Tsuneonella aeria</name>
    <dbReference type="NCBI Taxonomy" id="1837929"/>
    <lineage>
        <taxon>Bacteria</taxon>
        <taxon>Pseudomonadati</taxon>
        <taxon>Pseudomonadota</taxon>
        <taxon>Alphaproteobacteria</taxon>
        <taxon>Sphingomonadales</taxon>
        <taxon>Erythrobacteraceae</taxon>
        <taxon>Tsuneonella</taxon>
    </lineage>
</organism>
<proteinExistence type="inferred from homology"/>
<evidence type="ECO:0000256" key="2">
    <source>
        <dbReference type="ARBA" id="ARBA00013090"/>
    </source>
</evidence>
<dbReference type="NCBIfam" id="TIGR00067">
    <property type="entry name" value="glut_race"/>
    <property type="match status" value="1"/>
</dbReference>
<dbReference type="SUPFAM" id="SSF53681">
    <property type="entry name" value="Aspartate/glutamate racemase"/>
    <property type="match status" value="2"/>
</dbReference>
<dbReference type="Pfam" id="PF01177">
    <property type="entry name" value="Asp_Glu_race"/>
    <property type="match status" value="1"/>
</dbReference>
<reference evidence="8 9" key="1">
    <citation type="submission" date="2019-12" db="EMBL/GenBank/DDBJ databases">
        <title>Genomic-based taxomic classification of the family Erythrobacteraceae.</title>
        <authorList>
            <person name="Xu L."/>
        </authorList>
    </citation>
    <scope>NUCLEOTIDE SEQUENCE [LARGE SCALE GENOMIC DNA]</scope>
    <source>
        <strain evidence="8 9">100921-2</strain>
    </source>
</reference>
<sequence>MVPVRPDLVGGPLLPLSDARRKGGRSTSAPATLFARVWSYRVNPAAPILLFDSGVGGLTVLAEVRKLLPQAPVIYAADTAGLPYGTKTEAEIAARVAGLLGVLSERYRPRLATIACNTASTIALGMVRDVLRIPIVGTVPAIKPAAALTRTGTIGLLGTEATIRQGYVDRLEAEHAGGTRLIRHAAPALVAAAEARLRGAPADPAVFAEAARGLRAQPGGADIDTVVLACTHFPLVADDLAAAMGPGVRFVDGAAGIARRIASLTAGQDFARGGPDLALTTGDLAEFALLQPVLGAHGLDRIEAI</sequence>
<dbReference type="OrthoDB" id="9801055at2"/>
<dbReference type="InterPro" id="IPR015942">
    <property type="entry name" value="Asp/Glu/hydantoin_racemase"/>
</dbReference>
<dbReference type="PANTHER" id="PTHR21198">
    <property type="entry name" value="GLUTAMATE RACEMASE"/>
    <property type="match status" value="1"/>
</dbReference>
<evidence type="ECO:0000256" key="3">
    <source>
        <dbReference type="ARBA" id="ARBA00022960"/>
    </source>
</evidence>
<evidence type="ECO:0000256" key="4">
    <source>
        <dbReference type="ARBA" id="ARBA00022984"/>
    </source>
</evidence>
<dbReference type="GO" id="GO:0009252">
    <property type="term" value="P:peptidoglycan biosynthetic process"/>
    <property type="evidence" value="ECO:0007669"/>
    <property type="project" value="UniProtKB-UniRule"/>
</dbReference>
<evidence type="ECO:0000256" key="6">
    <source>
        <dbReference type="ARBA" id="ARBA00023316"/>
    </source>
</evidence>
<dbReference type="PANTHER" id="PTHR21198:SF2">
    <property type="entry name" value="GLUTAMATE RACEMASE"/>
    <property type="match status" value="1"/>
</dbReference>
<dbReference type="GO" id="GO:0008360">
    <property type="term" value="P:regulation of cell shape"/>
    <property type="evidence" value="ECO:0007669"/>
    <property type="project" value="UniProtKB-KW"/>
</dbReference>
<comment type="caution">
    <text evidence="8">The sequence shown here is derived from an EMBL/GenBank/DDBJ whole genome shotgun (WGS) entry which is preliminary data.</text>
</comment>
<comment type="catalytic activity">
    <reaction evidence="1 7">
        <text>L-glutamate = D-glutamate</text>
        <dbReference type="Rhea" id="RHEA:12813"/>
        <dbReference type="ChEBI" id="CHEBI:29985"/>
        <dbReference type="ChEBI" id="CHEBI:29986"/>
        <dbReference type="EC" id="5.1.1.3"/>
    </reaction>
</comment>